<reference evidence="20" key="2">
    <citation type="journal article" date="2021" name="PeerJ">
        <title>Extensive microbial diversity within the chicken gut microbiome revealed by metagenomics and culture.</title>
        <authorList>
            <person name="Gilroy R."/>
            <person name="Ravi A."/>
            <person name="Getino M."/>
            <person name="Pursley I."/>
            <person name="Horton D.L."/>
            <person name="Alikhan N.F."/>
            <person name="Baker D."/>
            <person name="Gharbi K."/>
            <person name="Hall N."/>
            <person name="Watson M."/>
            <person name="Adriaenssens E.M."/>
            <person name="Foster-Nyarko E."/>
            <person name="Jarju S."/>
            <person name="Secka A."/>
            <person name="Antonio M."/>
            <person name="Oren A."/>
            <person name="Chaudhuri R.R."/>
            <person name="La Ragione R."/>
            <person name="Hildebrand F."/>
            <person name="Pallen M.J."/>
        </authorList>
    </citation>
    <scope>NUCLEOTIDE SEQUENCE</scope>
    <source>
        <strain evidence="20">21143</strain>
    </source>
</reference>
<keyword evidence="14" id="KW-0443">Lipid metabolism</keyword>
<evidence type="ECO:0000256" key="16">
    <source>
        <dbReference type="ARBA" id="ARBA00023209"/>
    </source>
</evidence>
<evidence type="ECO:0000313" key="21">
    <source>
        <dbReference type="Proteomes" id="UP000886722"/>
    </source>
</evidence>
<evidence type="ECO:0000256" key="10">
    <source>
        <dbReference type="ARBA" id="ARBA00022679"/>
    </source>
</evidence>
<keyword evidence="11 18" id="KW-0812">Transmembrane</keyword>
<sequence length="280" mass="31513">MKNLITRSITGILFVAVILGAIWYSQESFRGLILITTILCLLEFYRLVNENTSRWILYSDILGGTYLVGILFLIPNLQSGLPAIYIFIPYLIYLLYSFIIRLYLKEENPIASWGHSFLGQVYIALPLGLLSFIAYPPLATEYLLMPYNALLVIAFFSFIWINDTGAYIVGCTIGKHRLFERISPKKSWEGFFGGLAFSLLLGWVWSTQCSFLNMGQWIGLSAVVSIFSTWGDLCESLLKRTLNVKDSGNILPGHGGLLDRLDSVFLASPATVIYLYLLIS</sequence>
<feature type="transmembrane region" description="Helical" evidence="19">
    <location>
        <begin position="55"/>
        <end position="77"/>
    </location>
</feature>
<comment type="pathway">
    <text evidence="3 18">Phospholipid metabolism; CDP-diacylglycerol biosynthesis; CDP-diacylglycerol from sn-glycerol 3-phosphate: step 3/3.</text>
</comment>
<dbReference type="InterPro" id="IPR000374">
    <property type="entry name" value="PC_trans"/>
</dbReference>
<keyword evidence="16" id="KW-0594">Phospholipid biosynthesis</keyword>
<evidence type="ECO:0000256" key="5">
    <source>
        <dbReference type="ARBA" id="ARBA00010185"/>
    </source>
</evidence>
<evidence type="ECO:0000256" key="9">
    <source>
        <dbReference type="ARBA" id="ARBA00022516"/>
    </source>
</evidence>
<dbReference type="EMBL" id="DVKT01000069">
    <property type="protein sequence ID" value="HIT40238.1"/>
    <property type="molecule type" value="Genomic_DNA"/>
</dbReference>
<feature type="transmembrane region" description="Helical" evidence="19">
    <location>
        <begin position="190"/>
        <end position="208"/>
    </location>
</feature>
<evidence type="ECO:0000256" key="4">
    <source>
        <dbReference type="ARBA" id="ARBA00005189"/>
    </source>
</evidence>
<comment type="catalytic activity">
    <reaction evidence="1 18">
        <text>a 1,2-diacyl-sn-glycero-3-phosphate + CTP + H(+) = a CDP-1,2-diacyl-sn-glycerol + diphosphate</text>
        <dbReference type="Rhea" id="RHEA:16229"/>
        <dbReference type="ChEBI" id="CHEBI:15378"/>
        <dbReference type="ChEBI" id="CHEBI:33019"/>
        <dbReference type="ChEBI" id="CHEBI:37563"/>
        <dbReference type="ChEBI" id="CHEBI:58332"/>
        <dbReference type="ChEBI" id="CHEBI:58608"/>
        <dbReference type="EC" id="2.7.7.41"/>
    </reaction>
</comment>
<comment type="similarity">
    <text evidence="5 18">Belongs to the CDS family.</text>
</comment>
<keyword evidence="15 19" id="KW-0472">Membrane</keyword>
<evidence type="ECO:0000256" key="12">
    <source>
        <dbReference type="ARBA" id="ARBA00022695"/>
    </source>
</evidence>
<name>A0A9D1GG52_9BACT</name>
<keyword evidence="10 18" id="KW-0808">Transferase</keyword>
<evidence type="ECO:0000256" key="2">
    <source>
        <dbReference type="ARBA" id="ARBA00004651"/>
    </source>
</evidence>
<evidence type="ECO:0000256" key="15">
    <source>
        <dbReference type="ARBA" id="ARBA00023136"/>
    </source>
</evidence>
<evidence type="ECO:0000313" key="20">
    <source>
        <dbReference type="EMBL" id="HIT40238.1"/>
    </source>
</evidence>
<keyword evidence="13 19" id="KW-1133">Transmembrane helix</keyword>
<evidence type="ECO:0000256" key="11">
    <source>
        <dbReference type="ARBA" id="ARBA00022692"/>
    </source>
</evidence>
<gene>
    <name evidence="20" type="ORF">IAD06_09425</name>
</gene>
<dbReference type="AlphaFoldDB" id="A0A9D1GG52"/>
<evidence type="ECO:0000256" key="6">
    <source>
        <dbReference type="ARBA" id="ARBA00012487"/>
    </source>
</evidence>
<dbReference type="EC" id="2.7.7.41" evidence="6 18"/>
<feature type="transmembrane region" description="Helical" evidence="19">
    <location>
        <begin position="83"/>
        <end position="104"/>
    </location>
</feature>
<evidence type="ECO:0000256" key="3">
    <source>
        <dbReference type="ARBA" id="ARBA00005119"/>
    </source>
</evidence>
<dbReference type="PANTHER" id="PTHR46382">
    <property type="entry name" value="PHOSPHATIDATE CYTIDYLYLTRANSFERASE"/>
    <property type="match status" value="1"/>
</dbReference>
<evidence type="ECO:0000256" key="7">
    <source>
        <dbReference type="ARBA" id="ARBA00019373"/>
    </source>
</evidence>
<reference evidence="20" key="1">
    <citation type="submission" date="2020-10" db="EMBL/GenBank/DDBJ databases">
        <authorList>
            <person name="Gilroy R."/>
        </authorList>
    </citation>
    <scope>NUCLEOTIDE SEQUENCE</scope>
    <source>
        <strain evidence="20">21143</strain>
    </source>
</reference>
<dbReference type="PROSITE" id="PS01315">
    <property type="entry name" value="CDS"/>
    <property type="match status" value="1"/>
</dbReference>
<dbReference type="GO" id="GO:0016024">
    <property type="term" value="P:CDP-diacylglycerol biosynthetic process"/>
    <property type="evidence" value="ECO:0007669"/>
    <property type="project" value="TreeGrafter"/>
</dbReference>
<evidence type="ECO:0000256" key="19">
    <source>
        <dbReference type="SAM" id="Phobius"/>
    </source>
</evidence>
<accession>A0A9D1GG52</accession>
<protein>
    <recommendedName>
        <fullName evidence="7 18">Phosphatidate cytidylyltransferase</fullName>
        <ecNumber evidence="6 18">2.7.7.41</ecNumber>
    </recommendedName>
</protein>
<keyword evidence="8" id="KW-1003">Cell membrane</keyword>
<feature type="transmembrane region" description="Helical" evidence="19">
    <location>
        <begin position="116"/>
        <end position="135"/>
    </location>
</feature>
<comment type="pathway">
    <text evidence="4">Lipid metabolism.</text>
</comment>
<evidence type="ECO:0000256" key="8">
    <source>
        <dbReference type="ARBA" id="ARBA00022475"/>
    </source>
</evidence>
<feature type="transmembrane region" description="Helical" evidence="19">
    <location>
        <begin position="7"/>
        <end position="25"/>
    </location>
</feature>
<dbReference type="GO" id="GO:0004605">
    <property type="term" value="F:phosphatidate cytidylyltransferase activity"/>
    <property type="evidence" value="ECO:0007669"/>
    <property type="project" value="UniProtKB-EC"/>
</dbReference>
<evidence type="ECO:0000256" key="18">
    <source>
        <dbReference type="RuleBase" id="RU003938"/>
    </source>
</evidence>
<organism evidence="20 21">
    <name type="scientific">Candidatus Caccoplasma intestinavium</name>
    <dbReference type="NCBI Taxonomy" id="2840716"/>
    <lineage>
        <taxon>Bacteria</taxon>
        <taxon>Pseudomonadati</taxon>
        <taxon>Bacteroidota</taxon>
        <taxon>Bacteroidia</taxon>
        <taxon>Bacteroidales</taxon>
        <taxon>Bacteroidaceae</taxon>
        <taxon>Bacteroidaceae incertae sedis</taxon>
        <taxon>Candidatus Caccoplasma</taxon>
    </lineage>
</organism>
<proteinExistence type="inferred from homology"/>
<dbReference type="PANTHER" id="PTHR46382:SF1">
    <property type="entry name" value="PHOSPHATIDATE CYTIDYLYLTRANSFERASE"/>
    <property type="match status" value="1"/>
</dbReference>
<dbReference type="GO" id="GO:0005886">
    <property type="term" value="C:plasma membrane"/>
    <property type="evidence" value="ECO:0007669"/>
    <property type="project" value="UniProtKB-SubCell"/>
</dbReference>
<keyword evidence="17" id="KW-1208">Phospholipid metabolism</keyword>
<evidence type="ECO:0000256" key="17">
    <source>
        <dbReference type="ARBA" id="ARBA00023264"/>
    </source>
</evidence>
<evidence type="ECO:0000256" key="13">
    <source>
        <dbReference type="ARBA" id="ARBA00022989"/>
    </source>
</evidence>
<evidence type="ECO:0000256" key="1">
    <source>
        <dbReference type="ARBA" id="ARBA00001698"/>
    </source>
</evidence>
<dbReference type="Pfam" id="PF01148">
    <property type="entry name" value="CTP_transf_1"/>
    <property type="match status" value="1"/>
</dbReference>
<comment type="caution">
    <text evidence="20">The sequence shown here is derived from an EMBL/GenBank/DDBJ whole genome shotgun (WGS) entry which is preliminary data.</text>
</comment>
<keyword evidence="9" id="KW-0444">Lipid biosynthesis</keyword>
<keyword evidence="12 18" id="KW-0548">Nucleotidyltransferase</keyword>
<comment type="subcellular location">
    <subcellularLocation>
        <location evidence="2">Cell membrane</location>
        <topology evidence="2">Multi-pass membrane protein</topology>
    </subcellularLocation>
</comment>
<dbReference type="Proteomes" id="UP000886722">
    <property type="component" value="Unassembled WGS sequence"/>
</dbReference>
<feature type="transmembrane region" description="Helical" evidence="19">
    <location>
        <begin position="147"/>
        <end position="169"/>
    </location>
</feature>
<feature type="transmembrane region" description="Helical" evidence="19">
    <location>
        <begin position="31"/>
        <end position="48"/>
    </location>
</feature>
<evidence type="ECO:0000256" key="14">
    <source>
        <dbReference type="ARBA" id="ARBA00023098"/>
    </source>
</evidence>